<dbReference type="PANTHER" id="PTHR45766:SF6">
    <property type="entry name" value="SWI_SNF-RELATED MATRIX-ASSOCIATED ACTIN-DEPENDENT REGULATOR OF CHROMATIN SUBFAMILY A-LIKE PROTEIN 1"/>
    <property type="match status" value="1"/>
</dbReference>
<dbReference type="Gene3D" id="3.40.50.10810">
    <property type="entry name" value="Tandem AAA-ATPase domain"/>
    <property type="match status" value="1"/>
</dbReference>
<evidence type="ECO:0008006" key="5">
    <source>
        <dbReference type="Google" id="ProtNLM"/>
    </source>
</evidence>
<dbReference type="GO" id="GO:0006281">
    <property type="term" value="P:DNA repair"/>
    <property type="evidence" value="ECO:0007669"/>
    <property type="project" value="TreeGrafter"/>
</dbReference>
<dbReference type="EMBL" id="LAZR01001409">
    <property type="protein sequence ID" value="KKN45152.1"/>
    <property type="molecule type" value="Genomic_DNA"/>
</dbReference>
<dbReference type="AlphaFoldDB" id="A0A0F9R763"/>
<dbReference type="InterPro" id="IPR027417">
    <property type="entry name" value="P-loop_NTPase"/>
</dbReference>
<dbReference type="Gene3D" id="3.40.50.300">
    <property type="entry name" value="P-loop containing nucleotide triphosphate hydrolases"/>
    <property type="match status" value="1"/>
</dbReference>
<feature type="domain" description="Helicase C-terminal" evidence="3">
    <location>
        <begin position="323"/>
        <end position="476"/>
    </location>
</feature>
<dbReference type="SUPFAM" id="SSF52540">
    <property type="entry name" value="P-loop containing nucleoside triphosphate hydrolases"/>
    <property type="match status" value="2"/>
</dbReference>
<dbReference type="PROSITE" id="PS51192">
    <property type="entry name" value="HELICASE_ATP_BIND_1"/>
    <property type="match status" value="1"/>
</dbReference>
<dbReference type="InterPro" id="IPR000330">
    <property type="entry name" value="SNF2_N"/>
</dbReference>
<feature type="domain" description="Helicase ATP-binding" evidence="2">
    <location>
        <begin position="22"/>
        <end position="193"/>
    </location>
</feature>
<proteinExistence type="predicted"/>
<accession>A0A0F9R763</accession>
<dbReference type="GO" id="GO:0016787">
    <property type="term" value="F:hydrolase activity"/>
    <property type="evidence" value="ECO:0007669"/>
    <property type="project" value="UniProtKB-KW"/>
</dbReference>
<sequence length="476" mass="53481">MVVTAAQIKSKTTPWAHQVHAYNLVCNQPATMLAHDMGCGKTKPVVDAICNLDDCNRVLILCPKSVIDVWPAEFAKHGCCPVNVVPLRDGTIRRRTKEAQTKILLAEARKEKIALIINYEAAWREDFAKLAQTTIWDMVVADECHRIKSPGGKISWFMKRLGPRAKRRVGLTGTPLPHSPLDAYGQYRFLDSTIFGTSFVRFRARYAVMGGYGSNVGTPRQVIGFQNQDELHKKFYSIAHRVKKADVLDLPEVVHERRIIHLSSHARRLYDELKSEFITDVGSGVITAANALSRLLRLQQITSGFGVIETGSKVEVDQGKYDALVDIFSDLDQSESVVVFCRFTRDIEQVHKAAELKILNRKLARKCYELSGQFNELAEWKESKTGDVLAVQIQAGGVGIDLTRAAYCIYYSLGFSLGDYEQSLARLHRPGQTRSVTYLHLVAKNTVDEQVYAALRKRRKVVEEILSQIKEVASCQ</sequence>
<evidence type="ECO:0000313" key="4">
    <source>
        <dbReference type="EMBL" id="KKN45152.1"/>
    </source>
</evidence>
<dbReference type="InterPro" id="IPR014001">
    <property type="entry name" value="Helicase_ATP-bd"/>
</dbReference>
<evidence type="ECO:0000256" key="1">
    <source>
        <dbReference type="ARBA" id="ARBA00022801"/>
    </source>
</evidence>
<dbReference type="GO" id="GO:0005524">
    <property type="term" value="F:ATP binding"/>
    <property type="evidence" value="ECO:0007669"/>
    <property type="project" value="InterPro"/>
</dbReference>
<comment type="caution">
    <text evidence="4">The sequence shown here is derived from an EMBL/GenBank/DDBJ whole genome shotgun (WGS) entry which is preliminary data.</text>
</comment>
<evidence type="ECO:0000259" key="3">
    <source>
        <dbReference type="PROSITE" id="PS51194"/>
    </source>
</evidence>
<evidence type="ECO:0000259" key="2">
    <source>
        <dbReference type="PROSITE" id="PS51192"/>
    </source>
</evidence>
<dbReference type="Pfam" id="PF00271">
    <property type="entry name" value="Helicase_C"/>
    <property type="match status" value="1"/>
</dbReference>
<organism evidence="4">
    <name type="scientific">marine sediment metagenome</name>
    <dbReference type="NCBI Taxonomy" id="412755"/>
    <lineage>
        <taxon>unclassified sequences</taxon>
        <taxon>metagenomes</taxon>
        <taxon>ecological metagenomes</taxon>
    </lineage>
</organism>
<reference evidence="4" key="1">
    <citation type="journal article" date="2015" name="Nature">
        <title>Complex archaea that bridge the gap between prokaryotes and eukaryotes.</title>
        <authorList>
            <person name="Spang A."/>
            <person name="Saw J.H."/>
            <person name="Jorgensen S.L."/>
            <person name="Zaremba-Niedzwiedzka K."/>
            <person name="Martijn J."/>
            <person name="Lind A.E."/>
            <person name="van Eijk R."/>
            <person name="Schleper C."/>
            <person name="Guy L."/>
            <person name="Ettema T.J."/>
        </authorList>
    </citation>
    <scope>NUCLEOTIDE SEQUENCE</scope>
</reference>
<gene>
    <name evidence="4" type="ORF">LCGC14_0686050</name>
</gene>
<protein>
    <recommendedName>
        <fullName evidence="5">Helicase ATP-binding domain-containing protein</fullName>
    </recommendedName>
</protein>
<name>A0A0F9R763_9ZZZZ</name>
<dbReference type="PROSITE" id="PS51194">
    <property type="entry name" value="HELICASE_CTER"/>
    <property type="match status" value="1"/>
</dbReference>
<dbReference type="Pfam" id="PF00176">
    <property type="entry name" value="SNF2-rel_dom"/>
    <property type="match status" value="1"/>
</dbReference>
<dbReference type="GO" id="GO:0031297">
    <property type="term" value="P:replication fork processing"/>
    <property type="evidence" value="ECO:0007669"/>
    <property type="project" value="TreeGrafter"/>
</dbReference>
<dbReference type="PANTHER" id="PTHR45766">
    <property type="entry name" value="DNA ANNEALING HELICASE AND ENDONUCLEASE ZRANB3 FAMILY MEMBER"/>
    <property type="match status" value="1"/>
</dbReference>
<keyword evidence="1" id="KW-0378">Hydrolase</keyword>
<dbReference type="InterPro" id="IPR001650">
    <property type="entry name" value="Helicase_C-like"/>
</dbReference>
<dbReference type="InterPro" id="IPR038718">
    <property type="entry name" value="SNF2-like_sf"/>
</dbReference>
<dbReference type="SMART" id="SM00487">
    <property type="entry name" value="DEXDc"/>
    <property type="match status" value="1"/>
</dbReference>